<feature type="region of interest" description="Disordered" evidence="1">
    <location>
        <begin position="168"/>
        <end position="247"/>
    </location>
</feature>
<sequence>MPPTRQIRGLSFGAGAGTTAAPVPIAKDAFRPTRFAKHQEVDDFFGRTKAQQRQLRIKTRDESGALWFDSIERDEHRGLLSPTDSVDRSRRSSLGCPQYTEARRGMLEDGASIGEPRSVEALGFTDLANMTPQMILSPNLMFNMSTLELESASYFDRIASSRRGSLTASISAGAGSPGIRPPNSTDGSHKRRSSVGDLSRYNKRSPGAYRAARRSSAATRRTRPRRSYSESVKGVTVTNKLPPRLPTSEQDVNMAAVNLTVGAKVAAHVAAAMVTETEMAPPSEQIHMPAFLPLPRRRPSAHALDEAFGADKASQVVSSLPSSLPSSFLKLSARLKPSRSDSHISAMVSVPAEEQEVLMQPTEPATSSFFAGQHAEEASAFSQYAYLKRSSGTRHNAPVATEAIPAFTFHNPFAGSEVPQTARNVHLEGLFADLEQPAALSPAPVTVSTSAAGTPGRRKPNHLPLRLPLQTQSLRSAVSRSPVARRAKAAIEAGLLSSHYYTNPSRCEVFGMVAIDSDHSIGAGDVAANERHHRFASDNDITDLEDDTSDNAIIILPPPPPRSASSAPTSGSASSVQSVRLFEHGGHHAAVLSRPKVKVSFQQSTAVSKTASCNNTAPTPAAGGTSSKAVAILGINDANRNLLAPVGLPTSASLYENLHIPCASILLGSDDEADDDNCRGGGNAEHESDGEKDTNAADDAGEQDRGAERRVALATRATIHKAARARSMSVLAGKKAMQKLFGRTMRTVGTCLHSSADYLDARVHTRSKQRQRAL</sequence>
<dbReference type="GeneID" id="25261387"/>
<feature type="region of interest" description="Disordered" evidence="1">
    <location>
        <begin position="673"/>
        <end position="707"/>
    </location>
</feature>
<protein>
    <submittedName>
        <fullName evidence="2">Uncharacterized protein</fullName>
    </submittedName>
</protein>
<feature type="compositionally biased region" description="Low complexity" evidence="1">
    <location>
        <begin position="563"/>
        <end position="575"/>
    </location>
</feature>
<feature type="compositionally biased region" description="Basic and acidic residues" evidence="1">
    <location>
        <begin position="684"/>
        <end position="695"/>
    </location>
</feature>
<comment type="caution">
    <text evidence="2">The sequence shown here is derived from an EMBL/GenBank/DDBJ whole genome shotgun (WGS) entry which is preliminary data.</text>
</comment>
<evidence type="ECO:0000313" key="2">
    <source>
        <dbReference type="EMBL" id="KDN45462.1"/>
    </source>
</evidence>
<organism evidence="2 3">
    <name type="scientific">Tilletiaria anomala (strain ATCC 24038 / CBS 436.72 / UBC 951)</name>
    <dbReference type="NCBI Taxonomy" id="1037660"/>
    <lineage>
        <taxon>Eukaryota</taxon>
        <taxon>Fungi</taxon>
        <taxon>Dikarya</taxon>
        <taxon>Basidiomycota</taxon>
        <taxon>Ustilaginomycotina</taxon>
        <taxon>Exobasidiomycetes</taxon>
        <taxon>Georgefischeriales</taxon>
        <taxon>Tilletiariaceae</taxon>
        <taxon>Tilletiaria</taxon>
    </lineage>
</organism>
<accession>A0A066VUS0</accession>
<reference evidence="2 3" key="1">
    <citation type="submission" date="2014-05" db="EMBL/GenBank/DDBJ databases">
        <title>Draft genome sequence of a rare smut relative, Tilletiaria anomala UBC 951.</title>
        <authorList>
            <consortium name="DOE Joint Genome Institute"/>
            <person name="Toome M."/>
            <person name="Kuo A."/>
            <person name="Henrissat B."/>
            <person name="Lipzen A."/>
            <person name="Tritt A."/>
            <person name="Yoshinaga Y."/>
            <person name="Zane M."/>
            <person name="Barry K."/>
            <person name="Grigoriev I.V."/>
            <person name="Spatafora J.W."/>
            <person name="Aimea M.C."/>
        </authorList>
    </citation>
    <scope>NUCLEOTIDE SEQUENCE [LARGE SCALE GENOMIC DNA]</scope>
    <source>
        <strain evidence="2 3">UBC 951</strain>
    </source>
</reference>
<dbReference type="AlphaFoldDB" id="A0A066VUS0"/>
<dbReference type="Proteomes" id="UP000027361">
    <property type="component" value="Unassembled WGS sequence"/>
</dbReference>
<feature type="region of interest" description="Disordered" evidence="1">
    <location>
        <begin position="551"/>
        <end position="576"/>
    </location>
</feature>
<feature type="compositionally biased region" description="Low complexity" evidence="1">
    <location>
        <begin position="204"/>
        <end position="219"/>
    </location>
</feature>
<evidence type="ECO:0000313" key="3">
    <source>
        <dbReference type="Proteomes" id="UP000027361"/>
    </source>
</evidence>
<proteinExistence type="predicted"/>
<evidence type="ECO:0000256" key="1">
    <source>
        <dbReference type="SAM" id="MobiDB-lite"/>
    </source>
</evidence>
<dbReference type="InParanoid" id="A0A066VUS0"/>
<gene>
    <name evidence="2" type="ORF">K437DRAFT_121899</name>
</gene>
<keyword evidence="3" id="KW-1185">Reference proteome</keyword>
<name>A0A066VUS0_TILAU</name>
<dbReference type="HOGENOM" id="CLU_361375_0_0_1"/>
<feature type="region of interest" description="Disordered" evidence="1">
    <location>
        <begin position="442"/>
        <end position="464"/>
    </location>
</feature>
<dbReference type="EMBL" id="JMSN01000042">
    <property type="protein sequence ID" value="KDN45462.1"/>
    <property type="molecule type" value="Genomic_DNA"/>
</dbReference>
<dbReference type="RefSeq" id="XP_013243195.1">
    <property type="nucleotide sequence ID" value="XM_013387741.1"/>
</dbReference>